<name>T1CU51_9ZZZZ</name>
<organism evidence="2">
    <name type="scientific">mine drainage metagenome</name>
    <dbReference type="NCBI Taxonomy" id="410659"/>
    <lineage>
        <taxon>unclassified sequences</taxon>
        <taxon>metagenomes</taxon>
        <taxon>ecological metagenomes</taxon>
    </lineage>
</organism>
<dbReference type="GO" id="GO:0016740">
    <property type="term" value="F:transferase activity"/>
    <property type="evidence" value="ECO:0007669"/>
    <property type="project" value="UniProtKB-KW"/>
</dbReference>
<feature type="domain" description="Glycosyltransferase 2-like" evidence="1">
    <location>
        <begin position="91"/>
        <end position="145"/>
    </location>
</feature>
<accession>T1CU51</accession>
<dbReference type="SUPFAM" id="SSF53448">
    <property type="entry name" value="Nucleotide-diphospho-sugar transferases"/>
    <property type="match status" value="1"/>
</dbReference>
<dbReference type="Gene3D" id="3.90.550.10">
    <property type="entry name" value="Spore Coat Polysaccharide Biosynthesis Protein SpsA, Chain A"/>
    <property type="match status" value="1"/>
</dbReference>
<reference evidence="2" key="1">
    <citation type="submission" date="2013-08" db="EMBL/GenBank/DDBJ databases">
        <authorList>
            <person name="Mendez C."/>
            <person name="Richter M."/>
            <person name="Ferrer M."/>
            <person name="Sanchez J."/>
        </authorList>
    </citation>
    <scope>NUCLEOTIDE SEQUENCE</scope>
</reference>
<proteinExistence type="predicted"/>
<dbReference type="InterPro" id="IPR001173">
    <property type="entry name" value="Glyco_trans_2-like"/>
</dbReference>
<feature type="non-terminal residue" evidence="2">
    <location>
        <position position="150"/>
    </location>
</feature>
<evidence type="ECO:0000259" key="1">
    <source>
        <dbReference type="Pfam" id="PF00535"/>
    </source>
</evidence>
<dbReference type="InterPro" id="IPR029044">
    <property type="entry name" value="Nucleotide-diphossugar_trans"/>
</dbReference>
<dbReference type="EMBL" id="AUZY01002074">
    <property type="protein sequence ID" value="EQD73135.1"/>
    <property type="molecule type" value="Genomic_DNA"/>
</dbReference>
<sequence length="150" mass="16710">MIKMTGGSQVEERDWTGALAYWLGRLRRDARRVLELIRTHGISYAVRRVRHRIAGRLPGVPARRVRPLARVRVSSPVEGLHFPACTDPEVSIVIPCHAQNELTRACLSAIRQGSGEVPYEVIVVDDASPEPVADRLGPDVRGIRLLRNHA</sequence>
<reference evidence="2" key="2">
    <citation type="journal article" date="2014" name="ISME J.">
        <title>Microbial stratification in low pH oxic and suboxic macroscopic growths along an acid mine drainage.</title>
        <authorList>
            <person name="Mendez-Garcia C."/>
            <person name="Mesa V."/>
            <person name="Sprenger R.R."/>
            <person name="Richter M."/>
            <person name="Diez M.S."/>
            <person name="Solano J."/>
            <person name="Bargiela R."/>
            <person name="Golyshina O.V."/>
            <person name="Manteca A."/>
            <person name="Ramos J.L."/>
            <person name="Gallego J.R."/>
            <person name="Llorente I."/>
            <person name="Martins Dos Santos V.A."/>
            <person name="Jensen O.N."/>
            <person name="Pelaez A.I."/>
            <person name="Sanchez J."/>
            <person name="Ferrer M."/>
        </authorList>
    </citation>
    <scope>NUCLEOTIDE SEQUENCE</scope>
</reference>
<evidence type="ECO:0000313" key="2">
    <source>
        <dbReference type="EMBL" id="EQD73135.1"/>
    </source>
</evidence>
<dbReference type="EC" id="2.-.-.-" evidence="2"/>
<comment type="caution">
    <text evidence="2">The sequence shown here is derived from an EMBL/GenBank/DDBJ whole genome shotgun (WGS) entry which is preliminary data.</text>
</comment>
<keyword evidence="2" id="KW-0808">Transferase</keyword>
<protein>
    <submittedName>
        <fullName evidence="2">Glycosyl transferase, family 2 domain protein</fullName>
        <ecNumber evidence="2">2.-.-.-</ecNumber>
    </submittedName>
</protein>
<gene>
    <name evidence="2" type="ORF">B1B_03375</name>
</gene>
<dbReference type="Pfam" id="PF00535">
    <property type="entry name" value="Glycos_transf_2"/>
    <property type="match status" value="1"/>
</dbReference>
<dbReference type="AlphaFoldDB" id="T1CU51"/>